<protein>
    <submittedName>
        <fullName evidence="1">Uncharacterized protein</fullName>
    </submittedName>
</protein>
<comment type="caution">
    <text evidence="1">The sequence shown here is derived from an EMBL/GenBank/DDBJ whole genome shotgun (WGS) entry which is preliminary data.</text>
</comment>
<gene>
    <name evidence="1" type="ORF">LEP1GSC103_0792</name>
</gene>
<evidence type="ECO:0000313" key="1">
    <source>
        <dbReference type="EMBL" id="EPG56045.1"/>
    </source>
</evidence>
<dbReference type="EMBL" id="AHNP02000014">
    <property type="protein sequence ID" value="EPG56045.1"/>
    <property type="molecule type" value="Genomic_DNA"/>
</dbReference>
<organism evidence="1 2">
    <name type="scientific">Leptospira borgpetersenii serovar Javanica str. UI 09931</name>
    <dbReference type="NCBI Taxonomy" id="1049767"/>
    <lineage>
        <taxon>Bacteria</taxon>
        <taxon>Pseudomonadati</taxon>
        <taxon>Spirochaetota</taxon>
        <taxon>Spirochaetia</taxon>
        <taxon>Leptospirales</taxon>
        <taxon>Leptospiraceae</taxon>
        <taxon>Leptospira</taxon>
    </lineage>
</organism>
<sequence length="62" mass="7609">MTFDLRKYGFIMEKILPSLFFRSFFRKQDAEILRTVFPKCRWDRLFLKKIFVRATAQTLVMI</sequence>
<proteinExistence type="predicted"/>
<dbReference type="Proteomes" id="UP000014570">
    <property type="component" value="Unassembled WGS sequence"/>
</dbReference>
<dbReference type="AlphaFoldDB" id="A0AAV3J614"/>
<evidence type="ECO:0000313" key="2">
    <source>
        <dbReference type="Proteomes" id="UP000014570"/>
    </source>
</evidence>
<reference evidence="1 2" key="1">
    <citation type="submission" date="2013-04" db="EMBL/GenBank/DDBJ databases">
        <authorList>
            <person name="Harkins D.M."/>
            <person name="Durkin A.S."/>
            <person name="Brinkac L.M."/>
            <person name="Haft D.H."/>
            <person name="Selengut J.D."/>
            <person name="Sanka R."/>
            <person name="DePew J."/>
            <person name="Purushe J."/>
            <person name="Chanthongthip A."/>
            <person name="Lattana O."/>
            <person name="Phetsouvanh R."/>
            <person name="Newton P.N."/>
            <person name="Vinetz J.M."/>
            <person name="Sutton G.G."/>
            <person name="Nierman W.C."/>
            <person name="Fouts D.E."/>
        </authorList>
    </citation>
    <scope>NUCLEOTIDE SEQUENCE [LARGE SCALE GENOMIC DNA]</scope>
    <source>
        <strain evidence="1 2">UI 09931</strain>
    </source>
</reference>
<accession>A0AAV3J614</accession>
<name>A0AAV3J614_LEPBO</name>